<dbReference type="Pfam" id="PF01557">
    <property type="entry name" value="FAA_hydrolase"/>
    <property type="match status" value="1"/>
</dbReference>
<evidence type="ECO:0000313" key="2">
    <source>
        <dbReference type="EMBL" id="AUD78199.1"/>
    </source>
</evidence>
<accession>A0A2K9AWC9</accession>
<name>A0A2K9AWC9_9GAMM</name>
<dbReference type="InterPro" id="IPR011234">
    <property type="entry name" value="Fumarylacetoacetase-like_C"/>
</dbReference>
<evidence type="ECO:0000259" key="1">
    <source>
        <dbReference type="Pfam" id="PF01557"/>
    </source>
</evidence>
<feature type="domain" description="Fumarylacetoacetase-like C-terminal" evidence="1">
    <location>
        <begin position="44"/>
        <end position="236"/>
    </location>
</feature>
<dbReference type="GO" id="GO:0018773">
    <property type="term" value="F:acetylpyruvate hydrolase activity"/>
    <property type="evidence" value="ECO:0007669"/>
    <property type="project" value="TreeGrafter"/>
</dbReference>
<dbReference type="InterPro" id="IPR036663">
    <property type="entry name" value="Fumarylacetoacetase_C_sf"/>
</dbReference>
<protein>
    <submittedName>
        <fullName evidence="2">Fumarylacetoacetate hydrolase</fullName>
    </submittedName>
</protein>
<evidence type="ECO:0000313" key="3">
    <source>
        <dbReference type="Proteomes" id="UP000232693"/>
    </source>
</evidence>
<dbReference type="KEGG" id="kpd:CW740_02660"/>
<dbReference type="EMBL" id="CP025120">
    <property type="protein sequence ID" value="AUD78199.1"/>
    <property type="molecule type" value="Genomic_DNA"/>
</dbReference>
<sequence length="244" mass="26689">MKTIIDPAPTPTIPVINVIDSESDEGFSTGSEPIYESEFPVRRIYCVGRNYAAHAREMGHDEREAPFFFSKPADAIVVNPKRLPYPKMTNDLHHEVELVVAIGEPAESVSVEQAEKSILGYALGVDLTKRDLQAEAKSKGRPWDLAKGFDQSAPISSIILKEELGLVNSGKISLSVDNEVKQSADISDMIWSIPEIISELSKHISLQPGDLIFTGTPEGVGPIQKGQLVQAEVLNRLKLAFTVV</sequence>
<proteinExistence type="predicted"/>
<reference evidence="2 3" key="1">
    <citation type="submission" date="2017-12" db="EMBL/GenBank/DDBJ databases">
        <title>Kangiella profundi FT102 completed genome.</title>
        <authorList>
            <person name="Xu J."/>
            <person name="Wang J."/>
            <person name="Lu Y."/>
        </authorList>
    </citation>
    <scope>NUCLEOTIDE SEQUENCE [LARGE SCALE GENOMIC DNA]</scope>
    <source>
        <strain evidence="2 3">FT102</strain>
    </source>
</reference>
<dbReference type="AlphaFoldDB" id="A0A2K9AWC9"/>
<dbReference type="OrthoDB" id="9805307at2"/>
<dbReference type="PANTHER" id="PTHR11820">
    <property type="entry name" value="ACYLPYRUVASE"/>
    <property type="match status" value="1"/>
</dbReference>
<dbReference type="RefSeq" id="WP_106646077.1">
    <property type="nucleotide sequence ID" value="NZ_BMGO01000002.1"/>
</dbReference>
<gene>
    <name evidence="2" type="ORF">CW740_02660</name>
</gene>
<dbReference type="SUPFAM" id="SSF56529">
    <property type="entry name" value="FAH"/>
    <property type="match status" value="1"/>
</dbReference>
<keyword evidence="2" id="KW-0378">Hydrolase</keyword>
<dbReference type="Gene3D" id="3.90.850.10">
    <property type="entry name" value="Fumarylacetoacetase-like, C-terminal domain"/>
    <property type="match status" value="1"/>
</dbReference>
<keyword evidence="3" id="KW-1185">Reference proteome</keyword>
<dbReference type="Proteomes" id="UP000232693">
    <property type="component" value="Chromosome"/>
</dbReference>
<organism evidence="2 3">
    <name type="scientific">Kangiella profundi</name>
    <dbReference type="NCBI Taxonomy" id="1561924"/>
    <lineage>
        <taxon>Bacteria</taxon>
        <taxon>Pseudomonadati</taxon>
        <taxon>Pseudomonadota</taxon>
        <taxon>Gammaproteobacteria</taxon>
        <taxon>Kangiellales</taxon>
        <taxon>Kangiellaceae</taxon>
        <taxon>Kangiella</taxon>
    </lineage>
</organism>
<dbReference type="PANTHER" id="PTHR11820:SF90">
    <property type="entry name" value="FLUTATHIONE S-TRANSFERASE"/>
    <property type="match status" value="1"/>
</dbReference>